<evidence type="ECO:0000256" key="1">
    <source>
        <dbReference type="ARBA" id="ARBA00022529"/>
    </source>
</evidence>
<dbReference type="GO" id="GO:0031640">
    <property type="term" value="P:killing of cells of another organism"/>
    <property type="evidence" value="ECO:0007669"/>
    <property type="project" value="UniProtKB-KW"/>
</dbReference>
<dbReference type="PANTHER" id="PTHR21666">
    <property type="entry name" value="PEPTIDASE-RELATED"/>
    <property type="match status" value="1"/>
</dbReference>
<evidence type="ECO:0000259" key="3">
    <source>
        <dbReference type="Pfam" id="PF01551"/>
    </source>
</evidence>
<proteinExistence type="predicted"/>
<dbReference type="InterPro" id="IPR016047">
    <property type="entry name" value="M23ase_b-sheet_dom"/>
</dbReference>
<reference evidence="4" key="1">
    <citation type="journal article" date="2021" name="Proc. Natl. Acad. Sci. U.S.A.">
        <title>A Catalog of Tens of Thousands of Viruses from Human Metagenomes Reveals Hidden Associations with Chronic Diseases.</title>
        <authorList>
            <person name="Tisza M.J."/>
            <person name="Buck C.B."/>
        </authorList>
    </citation>
    <scope>NUCLEOTIDE SEQUENCE</scope>
    <source>
        <strain evidence="4">Ctdet19</strain>
    </source>
</reference>
<keyword evidence="1" id="KW-0929">Antimicrobial</keyword>
<dbReference type="SUPFAM" id="SSF51261">
    <property type="entry name" value="Duplicated hybrid motif"/>
    <property type="match status" value="1"/>
</dbReference>
<evidence type="ECO:0000256" key="2">
    <source>
        <dbReference type="ARBA" id="ARBA00022638"/>
    </source>
</evidence>
<dbReference type="GO" id="GO:0004222">
    <property type="term" value="F:metalloendopeptidase activity"/>
    <property type="evidence" value="ECO:0007669"/>
    <property type="project" value="TreeGrafter"/>
</dbReference>
<feature type="domain" description="M23ase beta-sheet core" evidence="3">
    <location>
        <begin position="31"/>
        <end position="139"/>
    </location>
</feature>
<dbReference type="GO" id="GO:0042742">
    <property type="term" value="P:defense response to bacterium"/>
    <property type="evidence" value="ECO:0007669"/>
    <property type="project" value="UniProtKB-KW"/>
</dbReference>
<keyword evidence="2" id="KW-0081">Bacteriolytic enzyme</keyword>
<dbReference type="Pfam" id="PF01551">
    <property type="entry name" value="Peptidase_M23"/>
    <property type="match status" value="1"/>
</dbReference>
<dbReference type="InterPro" id="IPR011055">
    <property type="entry name" value="Dup_hybrid_motif"/>
</dbReference>
<dbReference type="Gene3D" id="2.70.70.10">
    <property type="entry name" value="Glucose Permease (Domain IIA)"/>
    <property type="match status" value="1"/>
</dbReference>
<organism evidence="4">
    <name type="scientific">Podoviridae sp. ctdet19</name>
    <dbReference type="NCBI Taxonomy" id="2825262"/>
    <lineage>
        <taxon>Viruses</taxon>
        <taxon>Duplodnaviria</taxon>
        <taxon>Heunggongvirae</taxon>
        <taxon>Uroviricota</taxon>
        <taxon>Caudoviricetes</taxon>
    </lineage>
</organism>
<name>A0A8S5U7P9_9CAUD</name>
<dbReference type="InterPro" id="IPR050570">
    <property type="entry name" value="Cell_wall_metabolism_enzyme"/>
</dbReference>
<dbReference type="CDD" id="cd12797">
    <property type="entry name" value="M23_peptidase"/>
    <property type="match status" value="1"/>
</dbReference>
<accession>A0A8S5U7P9</accession>
<protein>
    <submittedName>
        <fullName evidence="4">Peptidase</fullName>
    </submittedName>
</protein>
<dbReference type="PANTHER" id="PTHR21666:SF270">
    <property type="entry name" value="MUREIN HYDROLASE ACTIVATOR ENVC"/>
    <property type="match status" value="1"/>
</dbReference>
<sequence>MGIQKSGEWLFDWPTDAPHQLTQGFINDGNGIDIVTTTFQSSGLKPIYAAESGTVDQLHYWDGKTRTGMQSYGNMVRINHGTYEGGLLQTRYGHLYKLLVNRGQNVYRGQIIGYMGTTGNSSGVHLHFEVIWKGKRYNPLNWLDNDFVNKYASVNNGYYKSVVRDLAPTNLYYIRAGPMSVGDFKTITDQLKQLNIKYTTE</sequence>
<dbReference type="EMBL" id="BK016031">
    <property type="protein sequence ID" value="DAF90513.1"/>
    <property type="molecule type" value="Genomic_DNA"/>
</dbReference>
<evidence type="ECO:0000313" key="4">
    <source>
        <dbReference type="EMBL" id="DAF90513.1"/>
    </source>
</evidence>